<protein>
    <submittedName>
        <fullName evidence="1">Uncharacterized protein</fullName>
    </submittedName>
</protein>
<dbReference type="EMBL" id="CM017699">
    <property type="protein sequence ID" value="TYG89616.1"/>
    <property type="molecule type" value="Genomic_DNA"/>
</dbReference>
<evidence type="ECO:0000313" key="2">
    <source>
        <dbReference type="Proteomes" id="UP000323506"/>
    </source>
</evidence>
<proteinExistence type="predicted"/>
<dbReference type="Proteomes" id="UP000323506">
    <property type="component" value="Chromosome A12"/>
</dbReference>
<dbReference type="AlphaFoldDB" id="A0A5D2E806"/>
<organism evidence="1 2">
    <name type="scientific">Gossypium darwinii</name>
    <name type="common">Darwin's cotton</name>
    <name type="synonym">Gossypium barbadense var. darwinii</name>
    <dbReference type="NCBI Taxonomy" id="34276"/>
    <lineage>
        <taxon>Eukaryota</taxon>
        <taxon>Viridiplantae</taxon>
        <taxon>Streptophyta</taxon>
        <taxon>Embryophyta</taxon>
        <taxon>Tracheophyta</taxon>
        <taxon>Spermatophyta</taxon>
        <taxon>Magnoliopsida</taxon>
        <taxon>eudicotyledons</taxon>
        <taxon>Gunneridae</taxon>
        <taxon>Pentapetalae</taxon>
        <taxon>rosids</taxon>
        <taxon>malvids</taxon>
        <taxon>Malvales</taxon>
        <taxon>Malvaceae</taxon>
        <taxon>Malvoideae</taxon>
        <taxon>Gossypium</taxon>
    </lineage>
</organism>
<gene>
    <name evidence="1" type="ORF">ES288_A12G113800v1</name>
</gene>
<keyword evidence="2" id="KW-1185">Reference proteome</keyword>
<reference evidence="1 2" key="1">
    <citation type="submission" date="2019-06" db="EMBL/GenBank/DDBJ databases">
        <title>WGS assembly of Gossypium darwinii.</title>
        <authorList>
            <person name="Chen Z.J."/>
            <person name="Sreedasyam A."/>
            <person name="Ando A."/>
            <person name="Song Q."/>
            <person name="De L."/>
            <person name="Hulse-Kemp A."/>
            <person name="Ding M."/>
            <person name="Ye W."/>
            <person name="Kirkbride R."/>
            <person name="Jenkins J."/>
            <person name="Plott C."/>
            <person name="Lovell J."/>
            <person name="Lin Y.-M."/>
            <person name="Vaughn R."/>
            <person name="Liu B."/>
            <person name="Li W."/>
            <person name="Simpson S."/>
            <person name="Scheffler B."/>
            <person name="Saski C."/>
            <person name="Grover C."/>
            <person name="Hu G."/>
            <person name="Conover J."/>
            <person name="Carlson J."/>
            <person name="Shu S."/>
            <person name="Boston L."/>
            <person name="Williams M."/>
            <person name="Peterson D."/>
            <person name="Mcgee K."/>
            <person name="Jones D."/>
            <person name="Wendel J."/>
            <person name="Stelly D."/>
            <person name="Grimwood J."/>
            <person name="Schmutz J."/>
        </authorList>
    </citation>
    <scope>NUCLEOTIDE SEQUENCE [LARGE SCALE GENOMIC DNA]</scope>
    <source>
        <strain evidence="1">1808015.09</strain>
    </source>
</reference>
<evidence type="ECO:0000313" key="1">
    <source>
        <dbReference type="EMBL" id="TYG89616.1"/>
    </source>
</evidence>
<name>A0A5D2E806_GOSDA</name>
<sequence length="87" mass="10258">MLFFVHASSAIPSFSSIAWDLAQIWRINLCHGPNPGSLCEWWKRSYRYRYVNGRKEVTNIGDYTVPANVYQKILEIWHAYGCYQKLQ</sequence>
<accession>A0A5D2E806</accession>